<dbReference type="EMBL" id="CAXLJL010000412">
    <property type="protein sequence ID" value="CAL5137638.1"/>
    <property type="molecule type" value="Genomic_DNA"/>
</dbReference>
<dbReference type="InterPro" id="IPR051624">
    <property type="entry name" value="RMD1/Sad1-interacting"/>
</dbReference>
<proteinExistence type="inferred from homology"/>
<gene>
    <name evidence="3" type="ORF">CDAUBV1_LOCUS11923</name>
</gene>
<sequence>MCLAPKGLIQVTKVHWHYLPCPLEPWGAVFTVYLSRLLRQLSHSLRAADVLNTFTPIQQLRINSADVLQHSRNLSSFTSSQLIRSKSNSQRIGAHLSQSVSDTENIRKSWRATTSKRISSKESSLDFGVPLTTGQLGKKRTEKDAVGLNKAGYLEVSAYGIAQFIDLTALRYDFASKGGQYRPVSLPNDLSSDVLLVSADHQQRFESQQDVFIFRNGVIVLWNIAESEHSSFLSRIRKFCKELLTDPLVEREDLRYCFTNKATCLVGEDLFLQSNESRLSGGAKSTAEQIRTAMEQRNPHKFPEVSSSADDAVFVPVEDSRRLEQFAFSDALATSVKLSLLENSFDTVAIQMEPWIKDMKKGLRTTFPQSSVIKKTGELFTLKHLLNISTSMIETPDFYWDRPAVESLYVQLKNALSVSARTRILNCRLDMCCELTEILSNHLQSRHASRLEWMIIVLILVEVGFDSYSYFEKKQARLALSRRESSAENPP</sequence>
<name>A0AAV2TRP4_CALDB</name>
<dbReference type="PANTHER" id="PTHR16255">
    <property type="entry name" value="REQUIRED FOR MEIOTIC NUCLEAR DIVISION PROTEIN 1 HOMOLOG"/>
    <property type="match status" value="1"/>
</dbReference>
<evidence type="ECO:0000256" key="1">
    <source>
        <dbReference type="ARBA" id="ARBA00008306"/>
    </source>
</evidence>
<dbReference type="InterPro" id="IPR003734">
    <property type="entry name" value="DUF155"/>
</dbReference>
<dbReference type="AlphaFoldDB" id="A0AAV2TRP4"/>
<evidence type="ECO:0000259" key="2">
    <source>
        <dbReference type="Pfam" id="PF02582"/>
    </source>
</evidence>
<comment type="similarity">
    <text evidence="1">Belongs to the RMD1/sif2 family.</text>
</comment>
<evidence type="ECO:0000313" key="4">
    <source>
        <dbReference type="Proteomes" id="UP001497525"/>
    </source>
</evidence>
<dbReference type="GO" id="GO:0005739">
    <property type="term" value="C:mitochondrion"/>
    <property type="evidence" value="ECO:0007669"/>
    <property type="project" value="UniProtKB-ARBA"/>
</dbReference>
<feature type="domain" description="DUF155" evidence="2">
    <location>
        <begin position="211"/>
        <end position="426"/>
    </location>
</feature>
<dbReference type="Pfam" id="PF02582">
    <property type="entry name" value="DUF155"/>
    <property type="match status" value="1"/>
</dbReference>
<reference evidence="3" key="1">
    <citation type="submission" date="2024-06" db="EMBL/GenBank/DDBJ databases">
        <authorList>
            <person name="Liu X."/>
            <person name="Lenzi L."/>
            <person name="Haldenby T S."/>
            <person name="Uol C."/>
        </authorList>
    </citation>
    <scope>NUCLEOTIDE SEQUENCE</scope>
</reference>
<dbReference type="Proteomes" id="UP001497525">
    <property type="component" value="Unassembled WGS sequence"/>
</dbReference>
<protein>
    <recommendedName>
        <fullName evidence="2">DUF155 domain-containing protein</fullName>
    </recommendedName>
</protein>
<organism evidence="3 4">
    <name type="scientific">Calicophoron daubneyi</name>
    <name type="common">Rumen fluke</name>
    <name type="synonym">Paramphistomum daubneyi</name>
    <dbReference type="NCBI Taxonomy" id="300641"/>
    <lineage>
        <taxon>Eukaryota</taxon>
        <taxon>Metazoa</taxon>
        <taxon>Spiralia</taxon>
        <taxon>Lophotrochozoa</taxon>
        <taxon>Platyhelminthes</taxon>
        <taxon>Trematoda</taxon>
        <taxon>Digenea</taxon>
        <taxon>Plagiorchiida</taxon>
        <taxon>Pronocephalata</taxon>
        <taxon>Paramphistomoidea</taxon>
        <taxon>Paramphistomidae</taxon>
        <taxon>Calicophoron</taxon>
    </lineage>
</organism>
<dbReference type="PANTHER" id="PTHR16255:SF1">
    <property type="entry name" value="REQUIRED FOR MEIOTIC NUCLEAR DIVISION PROTEIN 1 HOMOLOG"/>
    <property type="match status" value="1"/>
</dbReference>
<evidence type="ECO:0000313" key="3">
    <source>
        <dbReference type="EMBL" id="CAL5137638.1"/>
    </source>
</evidence>
<comment type="caution">
    <text evidence="3">The sequence shown here is derived from an EMBL/GenBank/DDBJ whole genome shotgun (WGS) entry which is preliminary data.</text>
</comment>
<accession>A0AAV2TRP4</accession>
<dbReference type="GO" id="GO:0070131">
    <property type="term" value="P:positive regulation of mitochondrial translation"/>
    <property type="evidence" value="ECO:0007669"/>
    <property type="project" value="TreeGrafter"/>
</dbReference>